<proteinExistence type="predicted"/>
<dbReference type="PATRIC" id="fig|1326980.8.peg.2125"/>
<comment type="caution">
    <text evidence="2">The sequence shown here is derived from an EMBL/GenBank/DDBJ whole genome shotgun (WGS) entry which is preliminary data.</text>
</comment>
<dbReference type="EMBL" id="JZWS02000002">
    <property type="protein sequence ID" value="MCL7343664.1"/>
    <property type="molecule type" value="Genomic_DNA"/>
</dbReference>
<reference evidence="2" key="1">
    <citation type="submission" date="2015-03" db="EMBL/GenBank/DDBJ databases">
        <title>Metagenome Sequencing of an Archaeal-Dominated Microbial Community from a Hot Spring at the Los Azufres Geothermal Field, Mexico.</title>
        <authorList>
            <person name="Servin-Garciduenas L.E."/>
            <person name="Martinez-Romero E."/>
        </authorList>
    </citation>
    <scope>NUCLEOTIDE SEQUENCE [LARGE SCALE GENOMIC DNA]</scope>
    <source>
        <strain evidence="2">AZ1-454</strain>
    </source>
</reference>
<dbReference type="GO" id="GO:0016747">
    <property type="term" value="F:acyltransferase activity, transferring groups other than amino-acyl groups"/>
    <property type="evidence" value="ECO:0007669"/>
    <property type="project" value="InterPro"/>
</dbReference>
<organism evidence="2">
    <name type="scientific">Candidatus Aramenus sulfurataquae</name>
    <dbReference type="NCBI Taxonomy" id="1326980"/>
    <lineage>
        <taxon>Archaea</taxon>
        <taxon>Thermoproteota</taxon>
        <taxon>Thermoprotei</taxon>
        <taxon>Sulfolobales</taxon>
        <taxon>Sulfolobaceae</taxon>
        <taxon>Candidatus Aramenus</taxon>
    </lineage>
</organism>
<reference evidence="3" key="2">
    <citation type="submission" date="2022-05" db="EMBL/GenBank/DDBJ databases">
        <title>Metagenome Sequencing of an Archaeal-Dominated Microbial Community from a Hot Spring at the Los Azufres Geothermal Field, Mexico.</title>
        <authorList>
            <person name="Marin-Paredes R."/>
            <person name="Martinez-Romero E."/>
            <person name="Servin-Garciduenas L.E."/>
        </authorList>
    </citation>
    <scope>NUCLEOTIDE SEQUENCE</scope>
    <source>
        <strain evidence="3">AZ1-454</strain>
    </source>
</reference>
<evidence type="ECO:0000313" key="3">
    <source>
        <dbReference type="EMBL" id="MCL7343664.1"/>
    </source>
</evidence>
<name>A0A0F2LRC1_9CREN</name>
<accession>A0A0F2LRC1</accession>
<sequence length="146" mass="16893">MISKLRISKATPEDVEEVHKLYNSLSPDDLYMRFFSFRKVSREEVKELILKRVLVMLIARQDGEVVGEISLYEDGEFSLVVSPAYRRNGIGTKLVESIIEEAKRLKMDKVKFYTLPDNIPMIKIGKKLGFYLKFSEDEVFGLKPLV</sequence>
<dbReference type="PANTHER" id="PTHR43617">
    <property type="entry name" value="L-AMINO ACID N-ACETYLTRANSFERASE"/>
    <property type="match status" value="1"/>
</dbReference>
<dbReference type="PROSITE" id="PS51186">
    <property type="entry name" value="GNAT"/>
    <property type="match status" value="1"/>
</dbReference>
<protein>
    <submittedName>
        <fullName evidence="2">GCN5 family acetyltransferase</fullName>
    </submittedName>
    <submittedName>
        <fullName evidence="3">GNAT family N-acetyltransferase</fullName>
    </submittedName>
</protein>
<dbReference type="PANTHER" id="PTHR43617:SF38">
    <property type="entry name" value="N-ACETYLTRANSFERASE DOMAIN-CONTAINING PROTEIN"/>
    <property type="match status" value="1"/>
</dbReference>
<gene>
    <name evidence="3" type="ORF">TQ35_003715</name>
    <name evidence="2" type="ORF">TQ35_01955</name>
</gene>
<dbReference type="SUPFAM" id="SSF55729">
    <property type="entry name" value="Acyl-CoA N-acyltransferases (Nat)"/>
    <property type="match status" value="1"/>
</dbReference>
<dbReference type="Gene3D" id="3.40.630.30">
    <property type="match status" value="1"/>
</dbReference>
<dbReference type="InterPro" id="IPR050276">
    <property type="entry name" value="MshD_Acetyltransferase"/>
</dbReference>
<evidence type="ECO:0000259" key="1">
    <source>
        <dbReference type="PROSITE" id="PS51186"/>
    </source>
</evidence>
<dbReference type="InterPro" id="IPR000182">
    <property type="entry name" value="GNAT_dom"/>
</dbReference>
<evidence type="ECO:0000313" key="2">
    <source>
        <dbReference type="EMBL" id="KJR79404.1"/>
    </source>
</evidence>
<dbReference type="CDD" id="cd04301">
    <property type="entry name" value="NAT_SF"/>
    <property type="match status" value="1"/>
</dbReference>
<dbReference type="InterPro" id="IPR016181">
    <property type="entry name" value="Acyl_CoA_acyltransferase"/>
</dbReference>
<dbReference type="AlphaFoldDB" id="A0A0F2LRC1"/>
<dbReference type="EMBL" id="JZWS01000008">
    <property type="protein sequence ID" value="KJR79404.1"/>
    <property type="molecule type" value="Genomic_DNA"/>
</dbReference>
<dbReference type="Pfam" id="PF00583">
    <property type="entry name" value="Acetyltransf_1"/>
    <property type="match status" value="1"/>
</dbReference>
<feature type="domain" description="N-acetyltransferase" evidence="1">
    <location>
        <begin position="5"/>
        <end position="146"/>
    </location>
</feature>